<dbReference type="EMBL" id="JBHSIZ010000014">
    <property type="protein sequence ID" value="MFC4957085.1"/>
    <property type="molecule type" value="Genomic_DNA"/>
</dbReference>
<protein>
    <submittedName>
        <fullName evidence="1">Uncharacterized protein</fullName>
    </submittedName>
</protein>
<reference evidence="2" key="1">
    <citation type="journal article" date="2019" name="Int. J. Syst. Evol. Microbiol.">
        <title>The Global Catalogue of Microorganisms (GCM) 10K type strain sequencing project: providing services to taxonomists for standard genome sequencing and annotation.</title>
        <authorList>
            <consortium name="The Broad Institute Genomics Platform"/>
            <consortium name="The Broad Institute Genome Sequencing Center for Infectious Disease"/>
            <person name="Wu L."/>
            <person name="Ma J."/>
        </authorList>
    </citation>
    <scope>NUCLEOTIDE SEQUENCE [LARGE SCALE GENOMIC DNA]</scope>
    <source>
        <strain evidence="2">CCM 7224</strain>
    </source>
</reference>
<name>A0ABV9UJ45_9ACTN</name>
<dbReference type="RefSeq" id="WP_344380970.1">
    <property type="nucleotide sequence ID" value="NZ_BAAASQ010000081.1"/>
</dbReference>
<gene>
    <name evidence="1" type="ORF">ACFPFX_12365</name>
</gene>
<keyword evidence="2" id="KW-1185">Reference proteome</keyword>
<organism evidence="1 2">
    <name type="scientific">Streptomyces mauvecolor</name>
    <dbReference type="NCBI Taxonomy" id="58345"/>
    <lineage>
        <taxon>Bacteria</taxon>
        <taxon>Bacillati</taxon>
        <taxon>Actinomycetota</taxon>
        <taxon>Actinomycetes</taxon>
        <taxon>Kitasatosporales</taxon>
        <taxon>Streptomycetaceae</taxon>
        <taxon>Streptomyces</taxon>
    </lineage>
</organism>
<dbReference type="Proteomes" id="UP001595834">
    <property type="component" value="Unassembled WGS sequence"/>
</dbReference>
<evidence type="ECO:0000313" key="2">
    <source>
        <dbReference type="Proteomes" id="UP001595834"/>
    </source>
</evidence>
<proteinExistence type="predicted"/>
<sequence>MSGQTVKIASRCECGSLAVRQVNQFVLDDELWWDSEFFCETCGTYLCEHAGPGSAPDDVRQALFAAHGSVRLRLTGPAPSLVPLLKVFREISAASLPQARDLAGELSRDGLVGTLSEMEFLKARLHRRGVRVDISR</sequence>
<evidence type="ECO:0000313" key="1">
    <source>
        <dbReference type="EMBL" id="MFC4957085.1"/>
    </source>
</evidence>
<comment type="caution">
    <text evidence="1">The sequence shown here is derived from an EMBL/GenBank/DDBJ whole genome shotgun (WGS) entry which is preliminary data.</text>
</comment>
<accession>A0ABV9UJ45</accession>